<evidence type="ECO:0000256" key="11">
    <source>
        <dbReference type="RuleBase" id="RU363034"/>
    </source>
</evidence>
<evidence type="ECO:0000256" key="10">
    <source>
        <dbReference type="ARBA" id="ARBA00038868"/>
    </source>
</evidence>
<dbReference type="FunFam" id="2.40.10.10:FF:000068">
    <property type="entry name" value="transmembrane protease serine 2"/>
    <property type="match status" value="1"/>
</dbReference>
<dbReference type="RefSeq" id="XP_030369568.1">
    <property type="nucleotide sequence ID" value="XM_030513708.1"/>
</dbReference>
<dbReference type="PROSITE" id="PS50240">
    <property type="entry name" value="TRYPSIN_DOM"/>
    <property type="match status" value="1"/>
</dbReference>
<dbReference type="EC" id="3.4.21.4" evidence="10"/>
<gene>
    <name evidence="15" type="primary">LOC115620476</name>
</gene>
<evidence type="ECO:0000256" key="7">
    <source>
        <dbReference type="ARBA" id="ARBA00023145"/>
    </source>
</evidence>
<evidence type="ECO:0000256" key="2">
    <source>
        <dbReference type="ARBA" id="ARBA00022670"/>
    </source>
</evidence>
<name>A0A6J2T2R7_DROLE</name>
<dbReference type="AlphaFoldDB" id="A0A6J2T2R7"/>
<keyword evidence="14" id="KW-1185">Reference proteome</keyword>
<evidence type="ECO:0000256" key="8">
    <source>
        <dbReference type="ARBA" id="ARBA00023157"/>
    </source>
</evidence>
<dbReference type="InterPro" id="IPR033116">
    <property type="entry name" value="TRYPSIN_SER"/>
</dbReference>
<feature type="signal peptide" evidence="12">
    <location>
        <begin position="1"/>
        <end position="23"/>
    </location>
</feature>
<sequence length="299" mass="33324">MIKYYNYVLLILMLLLQLQSSECRHRNGHARAAGRKKVHGRHELERIIGGTAADPNESPYQVSLQYDKNHMCGGAILAPTWVVTAAHCIMEGITVLTGVYDLMKPIEAFRYEVEEMFQHCRYLDDKMNYDIGMIRTKKPISFNEKVAIIQLETQELERDAELRLTGWGATKYEKTDNEEYPDMEYPTIKQAMTFKYWPRVECNKKWVSKEGDEPVDEDALCAFNSFAHGACVGDSGSPLTHNGKLVGIASYVMACALGYPDVFVAQQAATYTSRRSIGNVCGINGCGGFGGCAGGGSLF</sequence>
<reference evidence="15" key="1">
    <citation type="submission" date="2025-08" db="UniProtKB">
        <authorList>
            <consortium name="RefSeq"/>
        </authorList>
    </citation>
    <scope>IDENTIFICATION</scope>
    <source>
        <strain evidence="15">11010-0011.00</strain>
        <tissue evidence="15">Whole body</tissue>
    </source>
</reference>
<protein>
    <recommendedName>
        <fullName evidence="10">trypsin</fullName>
        <ecNumber evidence="10">3.4.21.4</ecNumber>
    </recommendedName>
</protein>
<keyword evidence="2 11" id="KW-0645">Protease</keyword>
<evidence type="ECO:0000256" key="3">
    <source>
        <dbReference type="ARBA" id="ARBA00022729"/>
    </source>
</evidence>
<evidence type="ECO:0000256" key="6">
    <source>
        <dbReference type="ARBA" id="ARBA00022825"/>
    </source>
</evidence>
<evidence type="ECO:0000256" key="9">
    <source>
        <dbReference type="ARBA" id="ARBA00036320"/>
    </source>
</evidence>
<keyword evidence="6 11" id="KW-0720">Serine protease</keyword>
<keyword evidence="4" id="KW-0222">Digestion</keyword>
<evidence type="ECO:0000256" key="1">
    <source>
        <dbReference type="ARBA" id="ARBA00007664"/>
    </source>
</evidence>
<dbReference type="Proteomes" id="UP000504634">
    <property type="component" value="Unplaced"/>
</dbReference>
<accession>A0A6J2T2R7</accession>
<dbReference type="PANTHER" id="PTHR24276">
    <property type="entry name" value="POLYSERASE-RELATED"/>
    <property type="match status" value="1"/>
</dbReference>
<keyword evidence="8" id="KW-1015">Disulfide bond</keyword>
<dbReference type="Pfam" id="PF00089">
    <property type="entry name" value="Trypsin"/>
    <property type="match status" value="1"/>
</dbReference>
<dbReference type="InterPro" id="IPR050430">
    <property type="entry name" value="Peptidase_S1"/>
</dbReference>
<keyword evidence="7" id="KW-0865">Zymogen</keyword>
<keyword evidence="3 12" id="KW-0732">Signal</keyword>
<dbReference type="Gene3D" id="2.40.10.10">
    <property type="entry name" value="Trypsin-like serine proteases"/>
    <property type="match status" value="1"/>
</dbReference>
<keyword evidence="5 11" id="KW-0378">Hydrolase</keyword>
<dbReference type="CDD" id="cd00190">
    <property type="entry name" value="Tryp_SPc"/>
    <property type="match status" value="1"/>
</dbReference>
<dbReference type="PROSITE" id="PS00134">
    <property type="entry name" value="TRYPSIN_HIS"/>
    <property type="match status" value="1"/>
</dbReference>
<feature type="domain" description="Peptidase S1" evidence="13">
    <location>
        <begin position="47"/>
        <end position="299"/>
    </location>
</feature>
<dbReference type="InterPro" id="IPR009003">
    <property type="entry name" value="Peptidase_S1_PA"/>
</dbReference>
<dbReference type="SUPFAM" id="SSF50494">
    <property type="entry name" value="Trypsin-like serine proteases"/>
    <property type="match status" value="1"/>
</dbReference>
<comment type="similarity">
    <text evidence="1">Belongs to the peptidase S1 family.</text>
</comment>
<dbReference type="SMART" id="SM00020">
    <property type="entry name" value="Tryp_SPc"/>
    <property type="match status" value="1"/>
</dbReference>
<dbReference type="GeneID" id="115620476"/>
<organism evidence="14 15">
    <name type="scientific">Drosophila lebanonensis</name>
    <name type="common">Fruit fly</name>
    <name type="synonym">Scaptodrosophila lebanonensis</name>
    <dbReference type="NCBI Taxonomy" id="7225"/>
    <lineage>
        <taxon>Eukaryota</taxon>
        <taxon>Metazoa</taxon>
        <taxon>Ecdysozoa</taxon>
        <taxon>Arthropoda</taxon>
        <taxon>Hexapoda</taxon>
        <taxon>Insecta</taxon>
        <taxon>Pterygota</taxon>
        <taxon>Neoptera</taxon>
        <taxon>Endopterygota</taxon>
        <taxon>Diptera</taxon>
        <taxon>Brachycera</taxon>
        <taxon>Muscomorpha</taxon>
        <taxon>Ephydroidea</taxon>
        <taxon>Drosophilidae</taxon>
        <taxon>Scaptodrosophila</taxon>
    </lineage>
</organism>
<dbReference type="InterPro" id="IPR001254">
    <property type="entry name" value="Trypsin_dom"/>
</dbReference>
<comment type="catalytic activity">
    <reaction evidence="9">
        <text>Preferential cleavage: Arg-|-Xaa, Lys-|-Xaa.</text>
        <dbReference type="EC" id="3.4.21.4"/>
    </reaction>
</comment>
<dbReference type="PANTHER" id="PTHR24276:SF97">
    <property type="entry name" value="GH13245P2-RELATED"/>
    <property type="match status" value="1"/>
</dbReference>
<dbReference type="GO" id="GO:0006508">
    <property type="term" value="P:proteolysis"/>
    <property type="evidence" value="ECO:0007669"/>
    <property type="project" value="UniProtKB-KW"/>
</dbReference>
<dbReference type="GO" id="GO:0007586">
    <property type="term" value="P:digestion"/>
    <property type="evidence" value="ECO:0007669"/>
    <property type="project" value="UniProtKB-KW"/>
</dbReference>
<dbReference type="OrthoDB" id="10061449at2759"/>
<proteinExistence type="inferred from homology"/>
<dbReference type="PROSITE" id="PS00135">
    <property type="entry name" value="TRYPSIN_SER"/>
    <property type="match status" value="1"/>
</dbReference>
<evidence type="ECO:0000259" key="13">
    <source>
        <dbReference type="PROSITE" id="PS50240"/>
    </source>
</evidence>
<evidence type="ECO:0000313" key="14">
    <source>
        <dbReference type="Proteomes" id="UP000504634"/>
    </source>
</evidence>
<evidence type="ECO:0000256" key="4">
    <source>
        <dbReference type="ARBA" id="ARBA00022757"/>
    </source>
</evidence>
<evidence type="ECO:0000256" key="5">
    <source>
        <dbReference type="ARBA" id="ARBA00022801"/>
    </source>
</evidence>
<dbReference type="InterPro" id="IPR018114">
    <property type="entry name" value="TRYPSIN_HIS"/>
</dbReference>
<feature type="chain" id="PRO_5026886251" description="trypsin" evidence="12">
    <location>
        <begin position="24"/>
        <end position="299"/>
    </location>
</feature>
<dbReference type="GO" id="GO:0004252">
    <property type="term" value="F:serine-type endopeptidase activity"/>
    <property type="evidence" value="ECO:0007669"/>
    <property type="project" value="UniProtKB-EC"/>
</dbReference>
<dbReference type="PRINTS" id="PR00722">
    <property type="entry name" value="CHYMOTRYPSIN"/>
</dbReference>
<evidence type="ECO:0000256" key="12">
    <source>
        <dbReference type="SAM" id="SignalP"/>
    </source>
</evidence>
<evidence type="ECO:0000313" key="15">
    <source>
        <dbReference type="RefSeq" id="XP_030369568.1"/>
    </source>
</evidence>
<dbReference type="InterPro" id="IPR001314">
    <property type="entry name" value="Peptidase_S1A"/>
</dbReference>
<dbReference type="InterPro" id="IPR043504">
    <property type="entry name" value="Peptidase_S1_PA_chymotrypsin"/>
</dbReference>